<dbReference type="GO" id="GO:0052717">
    <property type="term" value="F:tRNA-specific adenosine-34 deaminase activity"/>
    <property type="evidence" value="ECO:0007669"/>
    <property type="project" value="TreeGrafter"/>
</dbReference>
<dbReference type="SUPFAM" id="SSF53927">
    <property type="entry name" value="Cytidine deaminase-like"/>
    <property type="match status" value="1"/>
</dbReference>
<keyword evidence="1" id="KW-0819">tRNA processing</keyword>
<gene>
    <name evidence="4" type="primary">TAD3</name>
    <name evidence="4" type="ORF">GGI19_004755</name>
</gene>
<proteinExistence type="inferred from homology"/>
<name>A0A9W8L9R5_9FUNG</name>
<comment type="caution">
    <text evidence="4">The sequence shown here is derived from an EMBL/GenBank/DDBJ whole genome shotgun (WGS) entry which is preliminary data.</text>
</comment>
<keyword evidence="5" id="KW-1185">Reference proteome</keyword>
<dbReference type="Pfam" id="PF00383">
    <property type="entry name" value="dCMP_cyt_deam_1"/>
    <property type="match status" value="1"/>
</dbReference>
<evidence type="ECO:0000313" key="5">
    <source>
        <dbReference type="Proteomes" id="UP001140011"/>
    </source>
</evidence>
<dbReference type="PANTHER" id="PTHR11079:SF156">
    <property type="entry name" value="INACTIVE TRNA-SPECIFIC ADENOSINE DEAMINASE-LIKE PROTEIN 3-RELATED"/>
    <property type="match status" value="1"/>
</dbReference>
<dbReference type="InterPro" id="IPR016193">
    <property type="entry name" value="Cytidine_deaminase-like"/>
</dbReference>
<dbReference type="GO" id="GO:0008033">
    <property type="term" value="P:tRNA processing"/>
    <property type="evidence" value="ECO:0007669"/>
    <property type="project" value="UniProtKB-KW"/>
</dbReference>
<dbReference type="GO" id="GO:0005737">
    <property type="term" value="C:cytoplasm"/>
    <property type="evidence" value="ECO:0007669"/>
    <property type="project" value="TreeGrafter"/>
</dbReference>
<dbReference type="GO" id="GO:0005634">
    <property type="term" value="C:nucleus"/>
    <property type="evidence" value="ECO:0007669"/>
    <property type="project" value="TreeGrafter"/>
</dbReference>
<dbReference type="Gene3D" id="3.40.140.10">
    <property type="entry name" value="Cytidine Deaminase, domain 2"/>
    <property type="match status" value="1"/>
</dbReference>
<dbReference type="PROSITE" id="PS51747">
    <property type="entry name" value="CYT_DCMP_DEAMINASES_2"/>
    <property type="match status" value="1"/>
</dbReference>
<dbReference type="PANTHER" id="PTHR11079">
    <property type="entry name" value="CYTOSINE DEAMINASE FAMILY MEMBER"/>
    <property type="match status" value="1"/>
</dbReference>
<dbReference type="Proteomes" id="UP001140011">
    <property type="component" value="Unassembled WGS sequence"/>
</dbReference>
<evidence type="ECO:0000256" key="2">
    <source>
        <dbReference type="ARBA" id="ARBA00038160"/>
    </source>
</evidence>
<comment type="similarity">
    <text evidence="2">Belongs to the cytidine and deoxycytidylate deaminase family. ADAT3 subfamily.</text>
</comment>
<dbReference type="OrthoDB" id="3180714at2759"/>
<protein>
    <submittedName>
        <fullName evidence="4">tRNA-specific adenosine deaminase subunit tad3</fullName>
    </submittedName>
</protein>
<dbReference type="EMBL" id="JANBUH010000461">
    <property type="protein sequence ID" value="KAJ2751017.1"/>
    <property type="molecule type" value="Genomic_DNA"/>
</dbReference>
<sequence>MSSISRSVGIKRVPIEEERQQLVTELVFTIAISPHQTAQVLKFIGQRLPKLSGIEHVKRVKKHPDGGLLVIMCQCSQISREELSIELQGTEWETLEVAEHAVPTVAPYTAEQYDLWKAVWPVSYRPPVIVRTVLSPDDREYIERILRYVADSMSTDDEDVVVAICSPHTRLIMAETTVSQASRKVHPLEHAAMCCIAQVADAELRRQESASDVLPAKRPHSPSTVDDDSNGDYVAGYLCEGLDVFASREPCVMCTMALVHSRIGRLFFLAASPSGGGVSRYSMHSYKSLNHRFSAFQCSITSTDKI</sequence>
<reference evidence="4" key="1">
    <citation type="submission" date="2022-07" db="EMBL/GenBank/DDBJ databases">
        <title>Phylogenomic reconstructions and comparative analyses of Kickxellomycotina fungi.</title>
        <authorList>
            <person name="Reynolds N.K."/>
            <person name="Stajich J.E."/>
            <person name="Barry K."/>
            <person name="Grigoriev I.V."/>
            <person name="Crous P."/>
            <person name="Smith M.E."/>
        </authorList>
    </citation>
    <scope>NUCLEOTIDE SEQUENCE</scope>
    <source>
        <strain evidence="4">BCRC 34297</strain>
    </source>
</reference>
<evidence type="ECO:0000256" key="1">
    <source>
        <dbReference type="ARBA" id="ARBA00022694"/>
    </source>
</evidence>
<organism evidence="4 5">
    <name type="scientific">Coemansia pectinata</name>
    <dbReference type="NCBI Taxonomy" id="1052879"/>
    <lineage>
        <taxon>Eukaryota</taxon>
        <taxon>Fungi</taxon>
        <taxon>Fungi incertae sedis</taxon>
        <taxon>Zoopagomycota</taxon>
        <taxon>Kickxellomycotina</taxon>
        <taxon>Kickxellomycetes</taxon>
        <taxon>Kickxellales</taxon>
        <taxon>Kickxellaceae</taxon>
        <taxon>Coemansia</taxon>
    </lineage>
</organism>
<accession>A0A9W8L9R5</accession>
<dbReference type="AlphaFoldDB" id="A0A9W8L9R5"/>
<evidence type="ECO:0000313" key="4">
    <source>
        <dbReference type="EMBL" id="KAJ2751017.1"/>
    </source>
</evidence>
<feature type="domain" description="CMP/dCMP-type deaminase" evidence="3">
    <location>
        <begin position="166"/>
        <end position="296"/>
    </location>
</feature>
<evidence type="ECO:0000259" key="3">
    <source>
        <dbReference type="PROSITE" id="PS51747"/>
    </source>
</evidence>
<dbReference type="InterPro" id="IPR002125">
    <property type="entry name" value="CMP_dCMP_dom"/>
</dbReference>